<organism evidence="4 5">
    <name type="scientific">Streptantibioticus rubrisoli</name>
    <dbReference type="NCBI Taxonomy" id="1387313"/>
    <lineage>
        <taxon>Bacteria</taxon>
        <taxon>Bacillati</taxon>
        <taxon>Actinomycetota</taxon>
        <taxon>Actinomycetes</taxon>
        <taxon>Kitasatosporales</taxon>
        <taxon>Streptomycetaceae</taxon>
        <taxon>Streptantibioticus</taxon>
    </lineage>
</organism>
<gene>
    <name evidence="4" type="ORF">NON19_09725</name>
</gene>
<accession>A0ABT1PAB3</accession>
<keyword evidence="2" id="KW-0813">Transport</keyword>
<keyword evidence="3" id="KW-0406">Ion transport</keyword>
<dbReference type="Gene3D" id="1.10.287.3240">
    <property type="match status" value="1"/>
</dbReference>
<evidence type="ECO:0000313" key="5">
    <source>
        <dbReference type="Proteomes" id="UP001206206"/>
    </source>
</evidence>
<dbReference type="Proteomes" id="UP001206206">
    <property type="component" value="Unassembled WGS sequence"/>
</dbReference>
<dbReference type="InterPro" id="IPR002699">
    <property type="entry name" value="V_ATPase_D"/>
</dbReference>
<comment type="similarity">
    <text evidence="1">Belongs to the V-ATPase D subunit family.</text>
</comment>
<sequence length="93" mass="10272">MAHAQRTYQDAVRAAAEHVVARAAARLVGTEAARTRQRTRALCHHWIPQLTEVLAAADPAVEQAGHEDFVRRGRAAGARRTACWRGDEHGRQP</sequence>
<evidence type="ECO:0000256" key="2">
    <source>
        <dbReference type="ARBA" id="ARBA00022448"/>
    </source>
</evidence>
<proteinExistence type="inferred from homology"/>
<keyword evidence="5" id="KW-1185">Reference proteome</keyword>
<comment type="caution">
    <text evidence="4">The sequence shown here is derived from an EMBL/GenBank/DDBJ whole genome shotgun (WGS) entry which is preliminary data.</text>
</comment>
<evidence type="ECO:0000256" key="3">
    <source>
        <dbReference type="ARBA" id="ARBA00023065"/>
    </source>
</evidence>
<dbReference type="RefSeq" id="WP_255926348.1">
    <property type="nucleotide sequence ID" value="NZ_JANFNH010000006.1"/>
</dbReference>
<evidence type="ECO:0000313" key="4">
    <source>
        <dbReference type="EMBL" id="MCQ4042307.1"/>
    </source>
</evidence>
<dbReference type="Pfam" id="PF01813">
    <property type="entry name" value="ATP-synt_D"/>
    <property type="match status" value="1"/>
</dbReference>
<protein>
    <submittedName>
        <fullName evidence="4">V-type ATP synthase subunit D</fullName>
    </submittedName>
</protein>
<reference evidence="4 5" key="1">
    <citation type="submission" date="2022-06" db="EMBL/GenBank/DDBJ databases">
        <title>Draft genome sequence of type strain Streptomyces rubrisoli DSM 42083.</title>
        <authorList>
            <person name="Duangmal K."/>
            <person name="Klaysubun C."/>
        </authorList>
    </citation>
    <scope>NUCLEOTIDE SEQUENCE [LARGE SCALE GENOMIC DNA]</scope>
    <source>
        <strain evidence="4 5">DSM 42083</strain>
    </source>
</reference>
<name>A0ABT1PAB3_9ACTN</name>
<evidence type="ECO:0000256" key="1">
    <source>
        <dbReference type="ARBA" id="ARBA00005850"/>
    </source>
</evidence>
<dbReference type="EMBL" id="JANFNH010000006">
    <property type="protein sequence ID" value="MCQ4042307.1"/>
    <property type="molecule type" value="Genomic_DNA"/>
</dbReference>